<dbReference type="GeneID" id="98068910"/>
<feature type="transmembrane region" description="Helical" evidence="2">
    <location>
        <begin position="46"/>
        <end position="68"/>
    </location>
</feature>
<gene>
    <name evidence="3" type="ORF">HMPREF9449_01335</name>
</gene>
<comment type="caution">
    <text evidence="3">The sequence shown here is derived from an EMBL/GenBank/DDBJ whole genome shotgun (WGS) entry which is preliminary data.</text>
</comment>
<dbReference type="HOGENOM" id="CLU_155871_0_0_10"/>
<dbReference type="EMBL" id="ADMC01000019">
    <property type="protein sequence ID" value="EHP48137.1"/>
    <property type="molecule type" value="Genomic_DNA"/>
</dbReference>
<name>H1DGE9_9BACT</name>
<keyword evidence="2" id="KW-1133">Transmembrane helix</keyword>
<protein>
    <recommendedName>
        <fullName evidence="5">Phage holin family protein</fullName>
    </recommendedName>
</protein>
<keyword evidence="4" id="KW-1185">Reference proteome</keyword>
<evidence type="ECO:0000313" key="3">
    <source>
        <dbReference type="EMBL" id="EHP48137.1"/>
    </source>
</evidence>
<dbReference type="Pfam" id="PF07332">
    <property type="entry name" value="Phage_holin_3_6"/>
    <property type="match status" value="1"/>
</dbReference>
<reference evidence="3 4" key="1">
    <citation type="submission" date="2012-01" db="EMBL/GenBank/DDBJ databases">
        <title>The Genome Sequence of Odoribacter laneus YIT 12061.</title>
        <authorList>
            <consortium name="The Broad Institute Genome Sequencing Platform"/>
            <person name="Earl A."/>
            <person name="Ward D."/>
            <person name="Feldgarden M."/>
            <person name="Gevers D."/>
            <person name="Morotomi M."/>
            <person name="Young S.K."/>
            <person name="Zeng Q."/>
            <person name="Gargeya S."/>
            <person name="Fitzgerald M."/>
            <person name="Haas B."/>
            <person name="Abouelleil A."/>
            <person name="Alvarado L."/>
            <person name="Arachchi H.M."/>
            <person name="Berlin A."/>
            <person name="Chapman S.B."/>
            <person name="Gearin G."/>
            <person name="Goldberg J."/>
            <person name="Griggs A."/>
            <person name="Gujja S."/>
            <person name="Hansen M."/>
            <person name="Heiman D."/>
            <person name="Howarth C."/>
            <person name="Larimer J."/>
            <person name="Lui A."/>
            <person name="MacDonald P.J.P."/>
            <person name="McCowen C."/>
            <person name="Montmayeur A."/>
            <person name="Murphy C."/>
            <person name="Neiman D."/>
            <person name="Pearson M."/>
            <person name="Priest M."/>
            <person name="Roberts A."/>
            <person name="Saif S."/>
            <person name="Shea T."/>
            <person name="Sisk P."/>
            <person name="Stolte C."/>
            <person name="Sykes S."/>
            <person name="Wortman J."/>
            <person name="Nusbaum C."/>
            <person name="Birren B."/>
        </authorList>
    </citation>
    <scope>NUCLEOTIDE SEQUENCE [LARGE SCALE GENOMIC DNA]</scope>
    <source>
        <strain evidence="3 4">YIT 12061</strain>
    </source>
</reference>
<feature type="compositionally biased region" description="Acidic residues" evidence="1">
    <location>
        <begin position="115"/>
        <end position="125"/>
    </location>
</feature>
<dbReference type="Proteomes" id="UP000004892">
    <property type="component" value="Unassembled WGS sequence"/>
</dbReference>
<feature type="transmembrane region" description="Helical" evidence="2">
    <location>
        <begin position="74"/>
        <end position="94"/>
    </location>
</feature>
<dbReference type="AlphaFoldDB" id="H1DGE9"/>
<proteinExistence type="predicted"/>
<feature type="region of interest" description="Disordered" evidence="1">
    <location>
        <begin position="115"/>
        <end position="145"/>
    </location>
</feature>
<dbReference type="eggNOG" id="ENOG5032WFU">
    <property type="taxonomic scope" value="Bacteria"/>
</dbReference>
<dbReference type="RefSeq" id="WP_009136483.1">
    <property type="nucleotide sequence ID" value="NZ_JH594596.1"/>
</dbReference>
<dbReference type="STRING" id="742817.HMPREF9449_01335"/>
<feature type="compositionally biased region" description="Polar residues" evidence="1">
    <location>
        <begin position="129"/>
        <end position="145"/>
    </location>
</feature>
<organism evidence="3 4">
    <name type="scientific">Odoribacter laneus YIT 12061</name>
    <dbReference type="NCBI Taxonomy" id="742817"/>
    <lineage>
        <taxon>Bacteria</taxon>
        <taxon>Pseudomonadati</taxon>
        <taxon>Bacteroidota</taxon>
        <taxon>Bacteroidia</taxon>
        <taxon>Bacteroidales</taxon>
        <taxon>Odoribacteraceae</taxon>
        <taxon>Odoribacter</taxon>
    </lineage>
</organism>
<evidence type="ECO:0008006" key="5">
    <source>
        <dbReference type="Google" id="ProtNLM"/>
    </source>
</evidence>
<evidence type="ECO:0000256" key="2">
    <source>
        <dbReference type="SAM" id="Phobius"/>
    </source>
</evidence>
<evidence type="ECO:0000256" key="1">
    <source>
        <dbReference type="SAM" id="MobiDB-lite"/>
    </source>
</evidence>
<accession>H1DGE9</accession>
<evidence type="ECO:0000313" key="4">
    <source>
        <dbReference type="Proteomes" id="UP000004892"/>
    </source>
</evidence>
<keyword evidence="2" id="KW-0812">Transmembrane</keyword>
<sequence>MGKEPEKILNEFKERLSSFIGLKIELFKLNAYERVARIIAILSHSLILMLLALFAVLFLFFTLAFFLGEVLNSISLGFLIVAGIYILLFIIAYYSKKSIQIGIMNIVIGAIQEKEEEDKDDGDDTETTHNSPSETPDSTAGTNRH</sequence>
<dbReference type="InterPro" id="IPR009937">
    <property type="entry name" value="Phage_holin_3_6"/>
</dbReference>
<keyword evidence="2" id="KW-0472">Membrane</keyword>